<feature type="compositionally biased region" description="Gly residues" evidence="1">
    <location>
        <begin position="277"/>
        <end position="289"/>
    </location>
</feature>
<feature type="compositionally biased region" description="Polar residues" evidence="1">
    <location>
        <begin position="227"/>
        <end position="238"/>
    </location>
</feature>
<evidence type="ECO:0000313" key="2">
    <source>
        <dbReference type="EMBL" id="GMF55315.1"/>
    </source>
</evidence>
<gene>
    <name evidence="2" type="ORF">Pfra01_002328100</name>
</gene>
<sequence length="344" mass="37052">MHNEDKNLAYLVKMMRKKYGRRDNLFKIQQRLAARVQQPGERLSDFAASLNNIGFGKRVPMEYYIEAFINGIINQTAAMQVRAYEPQTLDEAVQFAMDTCGAFGEGYKVTDWRVAKRRYRDDRDGEDDDAQPARKKTAAAEISDALDWEKLGLGFGGDSGKSPSFDTEGKVVSGLVETAKKDPLSLAALQALMVVAGIGKYEALATKGASGKAKVARAREVKAEDAGTNNYSNQQPQGGVNRGALWQDRGSSDYSNNGCYGNNGGYGGGRGAVGGRGYGRGRGTGGMGDQGTTDQSWSGNPSRRGSTRRRAVTVDSTDIGGVSARSVSQMVLPKRSSPHSSLYS</sequence>
<feature type="region of interest" description="Disordered" evidence="1">
    <location>
        <begin position="120"/>
        <end position="139"/>
    </location>
</feature>
<accession>A0A9W6Y7S3</accession>
<organism evidence="2 3">
    <name type="scientific">Phytophthora fragariaefolia</name>
    <dbReference type="NCBI Taxonomy" id="1490495"/>
    <lineage>
        <taxon>Eukaryota</taxon>
        <taxon>Sar</taxon>
        <taxon>Stramenopiles</taxon>
        <taxon>Oomycota</taxon>
        <taxon>Peronosporomycetes</taxon>
        <taxon>Peronosporales</taxon>
        <taxon>Peronosporaceae</taxon>
        <taxon>Phytophthora</taxon>
    </lineage>
</organism>
<reference evidence="2" key="1">
    <citation type="submission" date="2023-04" db="EMBL/GenBank/DDBJ databases">
        <title>Phytophthora fragariaefolia NBRC 109709.</title>
        <authorList>
            <person name="Ichikawa N."/>
            <person name="Sato H."/>
            <person name="Tonouchi N."/>
        </authorList>
    </citation>
    <scope>NUCLEOTIDE SEQUENCE</scope>
    <source>
        <strain evidence="2">NBRC 109709</strain>
    </source>
</reference>
<evidence type="ECO:0000256" key="1">
    <source>
        <dbReference type="SAM" id="MobiDB-lite"/>
    </source>
</evidence>
<name>A0A9W6Y7S3_9STRA</name>
<feature type="region of interest" description="Disordered" evidence="1">
    <location>
        <begin position="221"/>
        <end position="248"/>
    </location>
</feature>
<dbReference type="AlphaFoldDB" id="A0A9W6Y7S3"/>
<evidence type="ECO:0000313" key="3">
    <source>
        <dbReference type="Proteomes" id="UP001165121"/>
    </source>
</evidence>
<dbReference type="Proteomes" id="UP001165121">
    <property type="component" value="Unassembled WGS sequence"/>
</dbReference>
<comment type="caution">
    <text evidence="2">The sequence shown here is derived from an EMBL/GenBank/DDBJ whole genome shotgun (WGS) entry which is preliminary data.</text>
</comment>
<protein>
    <submittedName>
        <fullName evidence="2">Unnamed protein product</fullName>
    </submittedName>
</protein>
<proteinExistence type="predicted"/>
<feature type="region of interest" description="Disordered" evidence="1">
    <location>
        <begin position="277"/>
        <end position="344"/>
    </location>
</feature>
<dbReference type="OrthoDB" id="10470124at2759"/>
<dbReference type="EMBL" id="BSXT01003693">
    <property type="protein sequence ID" value="GMF55315.1"/>
    <property type="molecule type" value="Genomic_DNA"/>
</dbReference>
<feature type="compositionally biased region" description="Polar residues" evidence="1">
    <location>
        <begin position="292"/>
        <end position="304"/>
    </location>
</feature>
<keyword evidence="3" id="KW-1185">Reference proteome</keyword>